<gene>
    <name evidence="1" type="ordered locus">Aeqsu_1708</name>
</gene>
<sequence length="79" mass="9255">MKIVEKDASILKYLKKRNIVKLYIKAKLYLEADLTENANLKLLKPKSSLIFSFRITKEHRALAVKENDVLIVFEISDYQ</sequence>
<dbReference type="Proteomes" id="UP000006049">
    <property type="component" value="Chromosome"/>
</dbReference>
<dbReference type="AlphaFoldDB" id="I3YW21"/>
<dbReference type="STRING" id="746697.Aeqsu_1708"/>
<evidence type="ECO:0000313" key="1">
    <source>
        <dbReference type="EMBL" id="AFL81189.1"/>
    </source>
</evidence>
<organism evidence="1 2">
    <name type="scientific">Aequorivita sublithincola (strain DSM 14238 / LMG 21431 / ACAM 643 / 9-3)</name>
    <dbReference type="NCBI Taxonomy" id="746697"/>
    <lineage>
        <taxon>Bacteria</taxon>
        <taxon>Pseudomonadati</taxon>
        <taxon>Bacteroidota</taxon>
        <taxon>Flavobacteriia</taxon>
        <taxon>Flavobacteriales</taxon>
        <taxon>Flavobacteriaceae</taxon>
        <taxon>Aequorivita</taxon>
    </lineage>
</organism>
<protein>
    <submittedName>
        <fullName evidence="1">Uncharacterized protein</fullName>
    </submittedName>
</protein>
<evidence type="ECO:0000313" key="2">
    <source>
        <dbReference type="Proteomes" id="UP000006049"/>
    </source>
</evidence>
<dbReference type="RefSeq" id="WP_014782444.1">
    <property type="nucleotide sequence ID" value="NC_018013.1"/>
</dbReference>
<dbReference type="HOGENOM" id="CLU_2598200_0_0_10"/>
<keyword evidence="2" id="KW-1185">Reference proteome</keyword>
<dbReference type="KEGG" id="asl:Aeqsu_1708"/>
<accession>I3YW21</accession>
<proteinExistence type="predicted"/>
<reference evidence="1 2" key="1">
    <citation type="submission" date="2012-06" db="EMBL/GenBank/DDBJ databases">
        <title>The complete genome of Aequorivita sublithincola DSM 14238.</title>
        <authorList>
            <consortium name="US DOE Joint Genome Institute (JGI-PGF)"/>
            <person name="Lucas S."/>
            <person name="Copeland A."/>
            <person name="Lapidus A."/>
            <person name="Goodwin L."/>
            <person name="Pitluck S."/>
            <person name="Peters L."/>
            <person name="Munk A.C.C."/>
            <person name="Kyrpides N."/>
            <person name="Mavromatis K."/>
            <person name="Pagani I."/>
            <person name="Ivanova N."/>
            <person name="Ovchinnikova G."/>
            <person name="Zeytun A."/>
            <person name="Detter J.C."/>
            <person name="Han C."/>
            <person name="Land M."/>
            <person name="Hauser L."/>
            <person name="Markowitz V."/>
            <person name="Cheng J.-F."/>
            <person name="Hugenholtz P."/>
            <person name="Woyke T."/>
            <person name="Wu D."/>
            <person name="Tindall B."/>
            <person name="Faehnrich R."/>
            <person name="Brambilla E."/>
            <person name="Klenk H.-P."/>
            <person name="Eisen J.A."/>
        </authorList>
    </citation>
    <scope>NUCLEOTIDE SEQUENCE [LARGE SCALE GENOMIC DNA]</scope>
    <source>
        <strain evidence="2">DSM 14238 / LMG 21431 / ACAM 643 / 9-3</strain>
    </source>
</reference>
<dbReference type="EMBL" id="CP003280">
    <property type="protein sequence ID" value="AFL81189.1"/>
    <property type="molecule type" value="Genomic_DNA"/>
</dbReference>
<name>I3YW21_AEQSU</name>